<feature type="signal peptide" evidence="1">
    <location>
        <begin position="1"/>
        <end position="19"/>
    </location>
</feature>
<dbReference type="AlphaFoldDB" id="A0A9N8GXS3"/>
<feature type="chain" id="PRO_5040179813" evidence="1">
    <location>
        <begin position="20"/>
        <end position="164"/>
    </location>
</feature>
<protein>
    <submittedName>
        <fullName evidence="2">Uncharacterized protein</fullName>
    </submittedName>
</protein>
<dbReference type="RefSeq" id="WP_239407177.1">
    <property type="nucleotide sequence ID" value="NZ_CAHPRV010000001.1"/>
</dbReference>
<dbReference type="EMBL" id="CAHPSF010000002">
    <property type="protein sequence ID" value="CAB5679350.1"/>
    <property type="molecule type" value="Genomic_DNA"/>
</dbReference>
<evidence type="ECO:0000313" key="2">
    <source>
        <dbReference type="EMBL" id="CAB5679350.1"/>
    </source>
</evidence>
<accession>A0A9N8GXS3</accession>
<evidence type="ECO:0000313" key="3">
    <source>
        <dbReference type="Proteomes" id="UP000834611"/>
    </source>
</evidence>
<gene>
    <name evidence="2" type="ORF">GHA_01189</name>
</gene>
<reference evidence="2" key="1">
    <citation type="submission" date="2020-05" db="EMBL/GenBank/DDBJ databases">
        <authorList>
            <person name="Delgado-Blas J."/>
        </authorList>
    </citation>
    <scope>NUCLEOTIDE SEQUENCE</scope>
    <source>
        <strain evidence="2">BB1453</strain>
    </source>
</reference>
<evidence type="ECO:0000256" key="1">
    <source>
        <dbReference type="SAM" id="SignalP"/>
    </source>
</evidence>
<name>A0A9N8GXS3_PRORE</name>
<comment type="caution">
    <text evidence="2">The sequence shown here is derived from an EMBL/GenBank/DDBJ whole genome shotgun (WGS) entry which is preliminary data.</text>
</comment>
<proteinExistence type="predicted"/>
<keyword evidence="1" id="KW-0732">Signal</keyword>
<dbReference type="Proteomes" id="UP000834611">
    <property type="component" value="Unassembled WGS sequence"/>
</dbReference>
<organism evidence="2 3">
    <name type="scientific">Providencia rettgeri</name>
    <dbReference type="NCBI Taxonomy" id="587"/>
    <lineage>
        <taxon>Bacteria</taxon>
        <taxon>Pseudomonadati</taxon>
        <taxon>Pseudomonadota</taxon>
        <taxon>Gammaproteobacteria</taxon>
        <taxon>Enterobacterales</taxon>
        <taxon>Morganellaceae</taxon>
        <taxon>Providencia</taxon>
    </lineage>
</organism>
<sequence>MKKVAIALIALAISFAAGFMTSGIFSDNQQMTKQIAGKQEDEKDLAFNIDQRKQADEEQQNRMVIYNEQKERATMRTDDLLKRVLNHFDSVQFETGTTETKTGGTINADTCRAERAKASELSRQLRITLEVYGRESNRADENTRALNLCITDLAAKEKLLESYR</sequence>